<evidence type="ECO:0000259" key="3">
    <source>
        <dbReference type="Pfam" id="PF21074"/>
    </source>
</evidence>
<keyword evidence="1" id="KW-0560">Oxidoreductase</keyword>
<sequence>MSLVDGQPPVLLEKVAELIEKKNPSKDASLIVDFAKRLYRNISSDDLVARTDADMYGAVLSVWHSFNEYRPGDKALIKVYNPEVARHGWESPHTIVEIIQSDTPFMVDSVRMALSRLGITAHLLLHLPISHKRDDNGQINQLLKPGTHGDNEIDTVFLIEVDRQTSEKDLKALKKELTSVMEEVSLAVGDWREMRERLLNVADEITGEGYPGTKKDRAEIQEFLRWLAHDNFTIIGYREYTLKPIEGDHVIEQVKGSSLGLLRNSESSKGRLVSSLREDAREITFNDRILLLTKTNAKSRVHRPAYNDYIGIKKFDKDGNVVGEERFIGLYSSSFYNNSARDIPLVKSKIQRVMDQSGFAGNSHAAKALLNILETYPRDEIVQASEEDLLNVGLGVLQMQERDMTRAFLRRDIFGRFMSCMVYVPKERYNTLVRQRTQSILARTLHAESEVDFTTYFSESSLARTHYTVRIGEHIQDVNVKELEQNLIEAARTWEDSFARSLSSTYGEAKANRLNKRYSAAFPRSYKEEVLPSVALSDVAQLEALNDQHKLGMVLYRAQEEQGDSKYVKLKLFHKNEPIHLSDVLPMLENFGLRVIGESPYQIKTGEGDVYWVLDFHMLHTAGPLDLEDIRDNFQDAFARVWDGLLEDDGFNRLILGAGMTGRHVTILRMFAKYMRQIGTTFSQSYIESTFSKYPLIAKLIVKLFFSKFEPGTKDAEKKIDALHTRINSELENVANLDDDRIVRRYVELIDASLRTNFFQKDESGADKPYISVKFQPDQVPEMPLPLPRYEIFVYSPRVEGVHLRGGKVARGGLRWSDRREDFRTEILGLVKAQQVKNTVIVPVGAKGGFYCKNLPEEREAFFEEGKACYRTFIRALLDITDNIVNGEIVPPKDVVRLDDDDPYLVVAADKGTATFSDIANAISAEYGFWLGDAFASGGSVGYDHKKMGITARGGWESVKRHFREMGVDCQTTDFTCVAIGDMAGDVFGNGMLLSKHTKLQAAFNHLHIFIDPDPDPATSWKERKRLFELPRSSWEDYNSKLISKGGGVFARSAKAIELSPEMKKMLNSSKKSMTPNELIKACLTMPVDLIWNGGIGTYVKGTKETDSDVGDRANDALRVNGKELQAKIIGEGGNLGFTQLGRIEFAQKGGRVNTDFIDNVGGVDCSDNEVNIKILMNGLVNDGELTLKQRDKLLYDMTDDVADIVLHDCNRQTQSISVTLMRGADQIKEMQRFIHHLEREGSLNRQLEFLPDDDEMAERQASGKGLTRPELSVITAYGKMVLKEQLITDEITEDPYHAKELFAAFPKLLQDKFADAMLNHPLKGQIIATKLANNIVNDMGPNFVYRKQEATGASVAEIASAYVVSRECFNVRGLWKKIEGLNNKIPAEVQNAILFQVRRMVRRATRWFLRHRNPSLHGIQEHLDFYRKAFDDLRKNALNYMVEDEAKAIRKRAEQMVGQGVPEDLANEIAILSTVFSSMDIAEVAHDTGVKIGKVAGVYFHLGAGLQLHWFLDQINSQPVANHWQALARAAFREELDWQQRSLTNVVLRCTDATHDPQQMLDAFFEPNEVFIDRWKQTLADFRTTKSHEFAKFSVALRELMLLSHNCAPKVAANV</sequence>
<dbReference type="InterPro" id="IPR048381">
    <property type="entry name" value="GDH_C"/>
</dbReference>
<dbReference type="SUPFAM" id="SSF51735">
    <property type="entry name" value="NAD(P)-binding Rossmann-fold domains"/>
    <property type="match status" value="1"/>
</dbReference>
<dbReference type="Pfam" id="PF21076">
    <property type="entry name" value="GDH_ACT2"/>
    <property type="match status" value="1"/>
</dbReference>
<evidence type="ECO:0000259" key="6">
    <source>
        <dbReference type="Pfam" id="PF21077"/>
    </source>
</evidence>
<feature type="domain" description="NAD-glutamate dehydrogenase N-terminal ACT1" evidence="4">
    <location>
        <begin position="34"/>
        <end position="177"/>
    </location>
</feature>
<dbReference type="GO" id="GO:0006538">
    <property type="term" value="P:L-glutamate catabolic process"/>
    <property type="evidence" value="ECO:0007669"/>
    <property type="project" value="InterPro"/>
</dbReference>
<dbReference type="InterPro" id="IPR036291">
    <property type="entry name" value="NAD(P)-bd_dom_sf"/>
</dbReference>
<protein>
    <submittedName>
        <fullName evidence="7">NAD-glutamate dehydrogenase</fullName>
    </submittedName>
</protein>
<dbReference type="Pfam" id="PF21077">
    <property type="entry name" value="GDH_ACT3"/>
    <property type="match status" value="1"/>
</dbReference>
<dbReference type="InterPro" id="IPR049056">
    <property type="entry name" value="NAD_Glu_DH_HM3"/>
</dbReference>
<evidence type="ECO:0000259" key="5">
    <source>
        <dbReference type="Pfam" id="PF21076"/>
    </source>
</evidence>
<feature type="domain" description="NAD-glutamate dehydrogenase ACT2" evidence="5">
    <location>
        <begin position="406"/>
        <end position="495"/>
    </location>
</feature>
<proteinExistence type="predicted"/>
<dbReference type="Proteomes" id="UP000287996">
    <property type="component" value="Unassembled WGS sequence"/>
</dbReference>
<dbReference type="Pfam" id="PF05088">
    <property type="entry name" value="Bac_GDH_CD"/>
    <property type="match status" value="1"/>
</dbReference>
<evidence type="ECO:0000259" key="2">
    <source>
        <dbReference type="Pfam" id="PF05088"/>
    </source>
</evidence>
<comment type="caution">
    <text evidence="7">The sequence shown here is derived from an EMBL/GenBank/DDBJ whole genome shotgun (WGS) entry which is preliminary data.</text>
</comment>
<dbReference type="PANTHER" id="PTHR43403:SF1">
    <property type="entry name" value="NAD-SPECIFIC GLUTAMATE DEHYDROGENASE"/>
    <property type="match status" value="1"/>
</dbReference>
<dbReference type="InterPro" id="IPR028971">
    <property type="entry name" value="NAD-GDH_cat"/>
</dbReference>
<feature type="domain" description="NAD-specific glutamate dehydrogenase C-terminal" evidence="3">
    <location>
        <begin position="1264"/>
        <end position="1602"/>
    </location>
</feature>
<dbReference type="InterPro" id="IPR049062">
    <property type="entry name" value="NAD_Glu_DH_ACT2"/>
</dbReference>
<dbReference type="InterPro" id="IPR007780">
    <property type="entry name" value="NAD_Glu_DH_bac"/>
</dbReference>
<keyword evidence="8" id="KW-1185">Reference proteome</keyword>
<dbReference type="InterPro" id="IPR046346">
    <property type="entry name" value="Aminoacid_DH-like_N_sf"/>
</dbReference>
<dbReference type="Gene3D" id="3.40.50.720">
    <property type="entry name" value="NAD(P)-binding Rossmann-like Domain"/>
    <property type="match status" value="1"/>
</dbReference>
<dbReference type="InterPro" id="IPR024727">
    <property type="entry name" value="NAD_Glu_DH_N_ACT1"/>
</dbReference>
<dbReference type="GO" id="GO:0004352">
    <property type="term" value="F:glutamate dehydrogenase (NAD+) activity"/>
    <property type="evidence" value="ECO:0007669"/>
    <property type="project" value="InterPro"/>
</dbReference>
<gene>
    <name evidence="7" type="ORF">CWI84_00595</name>
</gene>
<dbReference type="RefSeq" id="WP_126840639.1">
    <property type="nucleotide sequence ID" value="NZ_PIQH01000001.1"/>
</dbReference>
<dbReference type="Pfam" id="PF21074">
    <property type="entry name" value="GDH_C"/>
    <property type="match status" value="1"/>
</dbReference>
<reference evidence="7 8" key="1">
    <citation type="journal article" date="2011" name="Front. Microbiol.">
        <title>Genomic signatures of strain selection and enhancement in Bacillus atrophaeus var. globigii, a historical biowarfare simulant.</title>
        <authorList>
            <person name="Gibbons H.S."/>
            <person name="Broomall S.M."/>
            <person name="McNew L.A."/>
            <person name="Daligault H."/>
            <person name="Chapman C."/>
            <person name="Bruce D."/>
            <person name="Karavis M."/>
            <person name="Krepps M."/>
            <person name="McGregor P.A."/>
            <person name="Hong C."/>
            <person name="Park K.H."/>
            <person name="Akmal A."/>
            <person name="Feldman A."/>
            <person name="Lin J.S."/>
            <person name="Chang W.E."/>
            <person name="Higgs B.W."/>
            <person name="Demirev P."/>
            <person name="Lindquist J."/>
            <person name="Liem A."/>
            <person name="Fochler E."/>
            <person name="Read T.D."/>
            <person name="Tapia R."/>
            <person name="Johnson S."/>
            <person name="Bishop-Lilly K.A."/>
            <person name="Detter C."/>
            <person name="Han C."/>
            <person name="Sozhamannan S."/>
            <person name="Rosenzweig C.N."/>
            <person name="Skowronski E.W."/>
        </authorList>
    </citation>
    <scope>NUCLEOTIDE SEQUENCE [LARGE SCALE GENOMIC DNA]</scope>
    <source>
        <strain evidence="7 8">CC-PW-9</strain>
    </source>
</reference>
<dbReference type="InterPro" id="IPR049064">
    <property type="entry name" value="NAD_Glu_DH_ACT3"/>
</dbReference>
<dbReference type="PIRSF" id="PIRSF036761">
    <property type="entry name" value="GDH_Mll4104"/>
    <property type="match status" value="1"/>
</dbReference>
<evidence type="ECO:0000259" key="4">
    <source>
        <dbReference type="Pfam" id="PF21075"/>
    </source>
</evidence>
<dbReference type="GO" id="GO:0004069">
    <property type="term" value="F:L-aspartate:2-oxoglutarate aminotransferase activity"/>
    <property type="evidence" value="ECO:0007669"/>
    <property type="project" value="InterPro"/>
</dbReference>
<evidence type="ECO:0000313" key="8">
    <source>
        <dbReference type="Proteomes" id="UP000287996"/>
    </source>
</evidence>
<dbReference type="Pfam" id="PF21078">
    <property type="entry name" value="GDH_HM3"/>
    <property type="match status" value="1"/>
</dbReference>
<accession>A0A432ZTN2</accession>
<organism evidence="7 8">
    <name type="scientific">Idiomarina tyrosinivorans</name>
    <dbReference type="NCBI Taxonomy" id="1445662"/>
    <lineage>
        <taxon>Bacteria</taxon>
        <taxon>Pseudomonadati</taxon>
        <taxon>Pseudomonadota</taxon>
        <taxon>Gammaproteobacteria</taxon>
        <taxon>Alteromonadales</taxon>
        <taxon>Idiomarinaceae</taxon>
        <taxon>Idiomarina</taxon>
    </lineage>
</organism>
<dbReference type="InterPro" id="IPR049058">
    <property type="entry name" value="NAD_Glu_DH_HM2"/>
</dbReference>
<feature type="domain" description="NAD-glutamate dehydrogenase ACT3" evidence="6">
    <location>
        <begin position="551"/>
        <end position="629"/>
    </location>
</feature>
<dbReference type="SUPFAM" id="SSF53223">
    <property type="entry name" value="Aminoacid dehydrogenase-like, N-terminal domain"/>
    <property type="match status" value="1"/>
</dbReference>
<dbReference type="Pfam" id="PF21073">
    <property type="entry name" value="GDH_HM1"/>
    <property type="match status" value="1"/>
</dbReference>
<evidence type="ECO:0000256" key="1">
    <source>
        <dbReference type="ARBA" id="ARBA00023002"/>
    </source>
</evidence>
<name>A0A432ZTN2_9GAMM</name>
<dbReference type="EMBL" id="PIQH01000001">
    <property type="protein sequence ID" value="RUO81295.1"/>
    <property type="molecule type" value="Genomic_DNA"/>
</dbReference>
<dbReference type="Pfam" id="PF21079">
    <property type="entry name" value="GDH_HM2"/>
    <property type="match status" value="1"/>
</dbReference>
<dbReference type="InterPro" id="IPR049059">
    <property type="entry name" value="NAD_Glu_DH_HM1"/>
</dbReference>
<feature type="domain" description="NAD-glutamate dehydrogenase catalytic" evidence="2">
    <location>
        <begin position="727"/>
        <end position="1219"/>
    </location>
</feature>
<evidence type="ECO:0000313" key="7">
    <source>
        <dbReference type="EMBL" id="RUO81295.1"/>
    </source>
</evidence>
<dbReference type="Pfam" id="PF21075">
    <property type="entry name" value="GDH_ACT1"/>
    <property type="match status" value="1"/>
</dbReference>
<dbReference type="PANTHER" id="PTHR43403">
    <property type="entry name" value="NAD-SPECIFIC GLUTAMATE DEHYDROGENASE"/>
    <property type="match status" value="1"/>
</dbReference>
<dbReference type="OrthoDB" id="9758052at2"/>